<dbReference type="Gene3D" id="2.40.50.140">
    <property type="entry name" value="Nucleic acid-binding proteins"/>
    <property type="match status" value="1"/>
</dbReference>
<dbReference type="eggNOG" id="COG1278">
    <property type="taxonomic scope" value="Bacteria"/>
</dbReference>
<dbReference type="GO" id="GO:0003730">
    <property type="term" value="F:mRNA 3'-UTR binding"/>
    <property type="evidence" value="ECO:0007669"/>
    <property type="project" value="TreeGrafter"/>
</dbReference>
<dbReference type="InterPro" id="IPR011129">
    <property type="entry name" value="CSD"/>
</dbReference>
<keyword evidence="5" id="KW-1185">Reference proteome</keyword>
<keyword evidence="2" id="KW-0597">Phosphoprotein</keyword>
<evidence type="ECO:0000313" key="4">
    <source>
        <dbReference type="EMBL" id="CAI27226.1"/>
    </source>
</evidence>
<dbReference type="InterPro" id="IPR052069">
    <property type="entry name" value="Ca-reg_mRNA-binding_domain"/>
</dbReference>
<dbReference type="AlphaFoldDB" id="A0A0H3LZW9"/>
<dbReference type="HOGENOM" id="CLU_117621_4_1_5"/>
<dbReference type="InterPro" id="IPR002059">
    <property type="entry name" value="CSP_DNA-bd"/>
</dbReference>
<evidence type="ECO:0000313" key="5">
    <source>
        <dbReference type="Proteomes" id="UP000001021"/>
    </source>
</evidence>
<evidence type="ECO:0000256" key="1">
    <source>
        <dbReference type="ARBA" id="ARBA00022332"/>
    </source>
</evidence>
<evidence type="ECO:0000256" key="2">
    <source>
        <dbReference type="ARBA" id="ARBA00022553"/>
    </source>
</evidence>
<feature type="domain" description="CSD" evidence="3">
    <location>
        <begin position="18"/>
        <end position="92"/>
    </location>
</feature>
<evidence type="ECO:0000259" key="3">
    <source>
        <dbReference type="PROSITE" id="PS51857"/>
    </source>
</evidence>
<proteinExistence type="predicted"/>
<dbReference type="EMBL" id="CR925678">
    <property type="protein sequence ID" value="CAI27226.1"/>
    <property type="molecule type" value="Genomic_DNA"/>
</dbReference>
<dbReference type="PROSITE" id="PS51857">
    <property type="entry name" value="CSD_2"/>
    <property type="match status" value="1"/>
</dbReference>
<dbReference type="KEGG" id="erw:ERWE_CDS_07320"/>
<dbReference type="CDD" id="cd04458">
    <property type="entry name" value="CSP_CDS"/>
    <property type="match status" value="1"/>
</dbReference>
<dbReference type="GO" id="GO:0043488">
    <property type="term" value="P:regulation of mRNA stability"/>
    <property type="evidence" value="ECO:0007669"/>
    <property type="project" value="TreeGrafter"/>
</dbReference>
<dbReference type="SMART" id="SM00357">
    <property type="entry name" value="CSP"/>
    <property type="match status" value="1"/>
</dbReference>
<dbReference type="Pfam" id="PF00313">
    <property type="entry name" value="CSD"/>
    <property type="match status" value="1"/>
</dbReference>
<dbReference type="SUPFAM" id="SSF50249">
    <property type="entry name" value="Nucleic acid-binding proteins"/>
    <property type="match status" value="1"/>
</dbReference>
<dbReference type="GO" id="GO:0005829">
    <property type="term" value="C:cytosol"/>
    <property type="evidence" value="ECO:0007669"/>
    <property type="project" value="UniProtKB-ARBA"/>
</dbReference>
<name>A0A0H3LZW9_EHRRW</name>
<dbReference type="InterPro" id="IPR012340">
    <property type="entry name" value="NA-bd_OB-fold"/>
</dbReference>
<accession>A0A0H3LZW9</accession>
<dbReference type="PANTHER" id="PTHR12962:SF1">
    <property type="entry name" value="COLD SHOCK DOMAIN-CONTAINING PROTEIN CG9705"/>
    <property type="match status" value="1"/>
</dbReference>
<organism evidence="4 5">
    <name type="scientific">Ehrlichia ruminantium (strain Welgevonden)</name>
    <dbReference type="NCBI Taxonomy" id="254945"/>
    <lineage>
        <taxon>Bacteria</taxon>
        <taxon>Pseudomonadati</taxon>
        <taxon>Pseudomonadota</taxon>
        <taxon>Alphaproteobacteria</taxon>
        <taxon>Rickettsiales</taxon>
        <taxon>Anaplasmataceae</taxon>
        <taxon>Ehrlichia</taxon>
    </lineage>
</organism>
<sequence length="95" mass="10992">MLIFKDCLMSQRLVDDSIYTGYVKWFSSEKGYGFIRKDHGDKVKNIGQDVKDIFVHITALQKSRISELKEGQKVKYQLDKNNGKFSAINLEVLEC</sequence>
<dbReference type="Proteomes" id="UP000001021">
    <property type="component" value="Chromosome"/>
</dbReference>
<reference evidence="4 5" key="1">
    <citation type="journal article" date="2006" name="J. Bacteriol.">
        <title>Comparative genomic analysis of three strains of Ehrlichia ruminantium reveals an active process of genome size plasticity.</title>
        <authorList>
            <person name="Frutos R."/>
            <person name="Viari A."/>
            <person name="Ferraz C."/>
            <person name="Morgat A."/>
            <person name="Eychenie S."/>
            <person name="Kandassami Y."/>
            <person name="Chantal I."/>
            <person name="Bensaid A."/>
            <person name="Coissac E."/>
            <person name="Vachiery N."/>
            <person name="Demaille J."/>
            <person name="Martinez D."/>
        </authorList>
    </citation>
    <scope>NUCLEOTIDE SEQUENCE [LARGE SCALE GENOMIC DNA]</scope>
    <source>
        <strain evidence="4 5">Welgevonden</strain>
    </source>
</reference>
<dbReference type="PANTHER" id="PTHR12962">
    <property type="entry name" value="CALCIUM-REGULATED HEAT STABLE PROTEIN CRHSP-24-RELATED"/>
    <property type="match status" value="1"/>
</dbReference>
<gene>
    <name evidence="4" type="primary">cspA</name>
    <name evidence="4" type="ordered locus">ERWE_CDS_07320</name>
</gene>
<protein>
    <recommendedName>
        <fullName evidence="1">Cold shock-like protein CspA</fullName>
    </recommendedName>
</protein>
<dbReference type="KEGG" id="eru:Erum6970"/>